<comment type="caution">
    <text evidence="4">The sequence shown here is derived from an EMBL/GenBank/DDBJ whole genome shotgun (WGS) entry which is preliminary data.</text>
</comment>
<evidence type="ECO:0000313" key="4">
    <source>
        <dbReference type="EMBL" id="OLY83143.1"/>
    </source>
</evidence>
<gene>
    <name evidence="4" type="ORF">AYI68_g2725</name>
</gene>
<feature type="transmembrane region" description="Helical" evidence="3">
    <location>
        <begin position="12"/>
        <end position="32"/>
    </location>
</feature>
<feature type="transmembrane region" description="Helical" evidence="3">
    <location>
        <begin position="113"/>
        <end position="133"/>
    </location>
</feature>
<keyword evidence="3" id="KW-1133">Transmembrane helix</keyword>
<dbReference type="InterPro" id="IPR002347">
    <property type="entry name" value="SDR_fam"/>
</dbReference>
<evidence type="ECO:0000256" key="2">
    <source>
        <dbReference type="ARBA" id="ARBA00023002"/>
    </source>
</evidence>
<dbReference type="Proteomes" id="UP000187455">
    <property type="component" value="Unassembled WGS sequence"/>
</dbReference>
<keyword evidence="5" id="KW-1185">Reference proteome</keyword>
<dbReference type="OrthoDB" id="10253736at2759"/>
<sequence length="296" mass="32730">MSKINFSSDSPSYISAVVCSIAALSLLLTSIFGALWFLISGTLMLIPLSFLSPIYDSIKTPSRFNWSRQIIIVTGGSNGVGKEAVLLFLSLGAKVAILDINPPQFPENNSSNSFFFFLFHILVILLGPPTVLFNNVGIVKVKSFVNSTIEEFDKVTRVTYSSHVYATHAVLPYMIQNLSYCAAKAAVHSFYEGLRQELKSRTESENIEVSVVYASRISTGMFAGVVMPQYLILDVTAEHVADQVARTINGQKGRELFLPTAARLTLVYNLLPRLVRDKVYQLLNNNSILDTFKGNQ</sequence>
<proteinExistence type="inferred from homology"/>
<dbReference type="PANTHER" id="PTHR24322">
    <property type="entry name" value="PKSB"/>
    <property type="match status" value="1"/>
</dbReference>
<dbReference type="InterPro" id="IPR036291">
    <property type="entry name" value="NAD(P)-bd_dom_sf"/>
</dbReference>
<reference evidence="4 5" key="1">
    <citation type="journal article" date="2016" name="Mol. Biol. Evol.">
        <title>Genome-Wide Survey of Gut Fungi (Harpellales) Reveals the First Horizontally Transferred Ubiquitin Gene from a Mosquito Host.</title>
        <authorList>
            <person name="Wang Y."/>
            <person name="White M.M."/>
            <person name="Kvist S."/>
            <person name="Moncalvo J.M."/>
        </authorList>
    </citation>
    <scope>NUCLEOTIDE SEQUENCE [LARGE SCALE GENOMIC DNA]</scope>
    <source>
        <strain evidence="4 5">ALG-7-W6</strain>
    </source>
</reference>
<feature type="non-terminal residue" evidence="4">
    <location>
        <position position="296"/>
    </location>
</feature>
<dbReference type="SUPFAM" id="SSF51735">
    <property type="entry name" value="NAD(P)-binding Rossmann-fold domains"/>
    <property type="match status" value="1"/>
</dbReference>
<dbReference type="STRING" id="133383.A0A1R0H1Y4"/>
<evidence type="ECO:0000256" key="1">
    <source>
        <dbReference type="ARBA" id="ARBA00006484"/>
    </source>
</evidence>
<protein>
    <submittedName>
        <fullName evidence="4">Dehydrogenase/reductase SDR family member 7B</fullName>
    </submittedName>
</protein>
<dbReference type="EMBL" id="LSSL01001051">
    <property type="protein sequence ID" value="OLY83143.1"/>
    <property type="molecule type" value="Genomic_DNA"/>
</dbReference>
<keyword evidence="2" id="KW-0560">Oxidoreductase</keyword>
<evidence type="ECO:0000256" key="3">
    <source>
        <dbReference type="SAM" id="Phobius"/>
    </source>
</evidence>
<comment type="similarity">
    <text evidence="1">Belongs to the short-chain dehydrogenases/reductases (SDR) family.</text>
</comment>
<dbReference type="Gene3D" id="3.40.50.720">
    <property type="entry name" value="NAD(P)-binding Rossmann-like Domain"/>
    <property type="match status" value="2"/>
</dbReference>
<name>A0A1R0H1Y4_9FUNG</name>
<keyword evidence="3" id="KW-0472">Membrane</keyword>
<dbReference type="GO" id="GO:0016616">
    <property type="term" value="F:oxidoreductase activity, acting on the CH-OH group of donors, NAD or NADP as acceptor"/>
    <property type="evidence" value="ECO:0007669"/>
    <property type="project" value="TreeGrafter"/>
</dbReference>
<dbReference type="PRINTS" id="PR00081">
    <property type="entry name" value="GDHRDH"/>
</dbReference>
<keyword evidence="3" id="KW-0812">Transmembrane</keyword>
<dbReference type="PANTHER" id="PTHR24322:SF736">
    <property type="entry name" value="RETINOL DEHYDROGENASE 10"/>
    <property type="match status" value="1"/>
</dbReference>
<dbReference type="AlphaFoldDB" id="A0A1R0H1Y4"/>
<accession>A0A1R0H1Y4</accession>
<evidence type="ECO:0000313" key="5">
    <source>
        <dbReference type="Proteomes" id="UP000187455"/>
    </source>
</evidence>
<organism evidence="4 5">
    <name type="scientific">Smittium mucronatum</name>
    <dbReference type="NCBI Taxonomy" id="133383"/>
    <lineage>
        <taxon>Eukaryota</taxon>
        <taxon>Fungi</taxon>
        <taxon>Fungi incertae sedis</taxon>
        <taxon>Zoopagomycota</taxon>
        <taxon>Kickxellomycotina</taxon>
        <taxon>Harpellomycetes</taxon>
        <taxon>Harpellales</taxon>
        <taxon>Legeriomycetaceae</taxon>
        <taxon>Smittium</taxon>
    </lineage>
</organism>